<feature type="compositionally biased region" description="Low complexity" evidence="3">
    <location>
        <begin position="30"/>
        <end position="59"/>
    </location>
</feature>
<dbReference type="Pfam" id="PF00069">
    <property type="entry name" value="Pkinase"/>
    <property type="match status" value="1"/>
</dbReference>
<protein>
    <submittedName>
        <fullName evidence="5">Kinase-like domain-containing protein</fullName>
    </submittedName>
</protein>
<dbReference type="RefSeq" id="XP_064771017.1">
    <property type="nucleotide sequence ID" value="XM_064910259.1"/>
</dbReference>
<dbReference type="Gene3D" id="1.10.510.10">
    <property type="entry name" value="Transferase(Phosphotransferase) domain 1"/>
    <property type="match status" value="1"/>
</dbReference>
<dbReference type="PANTHER" id="PTHR24346:SF51">
    <property type="entry name" value="PAS DOMAIN-CONTAINING SERINE_THREONINE-PROTEIN KINASE"/>
    <property type="match status" value="1"/>
</dbReference>
<sequence length="388" mass="43378">MNIEAEVASAVGAIDLDQEQPDSASGNPDNSSESTNSKTNTPRKSSTPSLSASSSETVSDCSDRLSLDSQAQSDATATNENQRKASTVSLDLVVSPEVDVYSGRKNISWFIILEDMGQGAYGQVKLAQYKPPRQEVVLKYVIKKRILVDTWIRDRKIGTLPLEIHVLKYLQSYPHKNVVDMLDYFEDELNYYIEMAPHGIPGMDLFDYIELRTEMDEDECRSIFFQVASAIYHLHKVGVVHRDIKDENIILDGDGNIKLIDFGSAAYIKNGPFSVFVGTIDYAAPEVLRGQLYSGMEQDVWAAGILLYTIIYKENPFYDGTEIMNAELRIPHIMSEESVTLIKKMLSRNISERPTMEEVMNDPWLRGCQTESEENTSSPSEASTAPAS</sequence>
<reference evidence="5 6" key="1">
    <citation type="submission" date="2024-03" db="EMBL/GenBank/DDBJ databases">
        <title>Genome-scale model development and genomic sequencing of the oleaginous clade Lipomyces.</title>
        <authorList>
            <consortium name="Lawrence Berkeley National Laboratory"/>
            <person name="Czajka J.J."/>
            <person name="Han Y."/>
            <person name="Kim J."/>
            <person name="Mondo S.J."/>
            <person name="Hofstad B.A."/>
            <person name="Robles A."/>
            <person name="Haridas S."/>
            <person name="Riley R."/>
            <person name="LaButti K."/>
            <person name="Pangilinan J."/>
            <person name="Andreopoulos W."/>
            <person name="Lipzen A."/>
            <person name="Yan J."/>
            <person name="Wang M."/>
            <person name="Ng V."/>
            <person name="Grigoriev I.V."/>
            <person name="Spatafora J.W."/>
            <person name="Magnuson J.K."/>
            <person name="Baker S.E."/>
            <person name="Pomraning K.R."/>
        </authorList>
    </citation>
    <scope>NUCLEOTIDE SEQUENCE [LARGE SCALE GENOMIC DNA]</scope>
    <source>
        <strain evidence="5 6">Phaff 52-87</strain>
    </source>
</reference>
<feature type="compositionally biased region" description="Polar residues" evidence="3">
    <location>
        <begin position="67"/>
        <end position="82"/>
    </location>
</feature>
<dbReference type="Proteomes" id="UP001498771">
    <property type="component" value="Unassembled WGS sequence"/>
</dbReference>
<dbReference type="PROSITE" id="PS50011">
    <property type="entry name" value="PROTEIN_KINASE_DOM"/>
    <property type="match status" value="1"/>
</dbReference>
<dbReference type="PANTHER" id="PTHR24346">
    <property type="entry name" value="MAP/MICROTUBULE AFFINITY-REGULATING KINASE"/>
    <property type="match status" value="1"/>
</dbReference>
<comment type="caution">
    <text evidence="5">The sequence shown here is derived from an EMBL/GenBank/DDBJ whole genome shotgun (WGS) entry which is preliminary data.</text>
</comment>
<dbReference type="SMART" id="SM00220">
    <property type="entry name" value="S_TKc"/>
    <property type="match status" value="1"/>
</dbReference>
<evidence type="ECO:0000256" key="3">
    <source>
        <dbReference type="SAM" id="MobiDB-lite"/>
    </source>
</evidence>
<dbReference type="PROSITE" id="PS00108">
    <property type="entry name" value="PROTEIN_KINASE_ST"/>
    <property type="match status" value="1"/>
</dbReference>
<dbReference type="SUPFAM" id="SSF56112">
    <property type="entry name" value="Protein kinase-like (PK-like)"/>
    <property type="match status" value="1"/>
</dbReference>
<feature type="region of interest" description="Disordered" evidence="3">
    <location>
        <begin position="1"/>
        <end position="82"/>
    </location>
</feature>
<evidence type="ECO:0000259" key="4">
    <source>
        <dbReference type="PROSITE" id="PS50011"/>
    </source>
</evidence>
<name>A0ABR1FDQ9_9ASCO</name>
<dbReference type="InterPro" id="IPR011009">
    <property type="entry name" value="Kinase-like_dom_sf"/>
</dbReference>
<accession>A0ABR1FDQ9</accession>
<keyword evidence="1" id="KW-0547">Nucleotide-binding</keyword>
<dbReference type="InterPro" id="IPR008271">
    <property type="entry name" value="Ser/Thr_kinase_AS"/>
</dbReference>
<dbReference type="CDD" id="cd14004">
    <property type="entry name" value="STKc_PASK"/>
    <property type="match status" value="1"/>
</dbReference>
<dbReference type="Gene3D" id="3.30.200.20">
    <property type="entry name" value="Phosphorylase Kinase, domain 1"/>
    <property type="match status" value="1"/>
</dbReference>
<dbReference type="InterPro" id="IPR000719">
    <property type="entry name" value="Prot_kinase_dom"/>
</dbReference>
<feature type="region of interest" description="Disordered" evidence="3">
    <location>
        <begin position="363"/>
        <end position="388"/>
    </location>
</feature>
<gene>
    <name evidence="5" type="ORF">BZA70DRAFT_233446</name>
</gene>
<evidence type="ECO:0000256" key="1">
    <source>
        <dbReference type="ARBA" id="ARBA00022741"/>
    </source>
</evidence>
<keyword evidence="2" id="KW-0067">ATP-binding</keyword>
<keyword evidence="6" id="KW-1185">Reference proteome</keyword>
<organism evidence="5 6">
    <name type="scientific">Myxozyma melibiosi</name>
    <dbReference type="NCBI Taxonomy" id="54550"/>
    <lineage>
        <taxon>Eukaryota</taxon>
        <taxon>Fungi</taxon>
        <taxon>Dikarya</taxon>
        <taxon>Ascomycota</taxon>
        <taxon>Saccharomycotina</taxon>
        <taxon>Lipomycetes</taxon>
        <taxon>Lipomycetales</taxon>
        <taxon>Lipomycetaceae</taxon>
        <taxon>Myxozyma</taxon>
    </lineage>
</organism>
<evidence type="ECO:0000313" key="5">
    <source>
        <dbReference type="EMBL" id="KAK7207984.1"/>
    </source>
</evidence>
<evidence type="ECO:0000256" key="2">
    <source>
        <dbReference type="ARBA" id="ARBA00022840"/>
    </source>
</evidence>
<proteinExistence type="predicted"/>
<feature type="compositionally biased region" description="Low complexity" evidence="3">
    <location>
        <begin position="375"/>
        <end position="388"/>
    </location>
</feature>
<feature type="domain" description="Protein kinase" evidence="4">
    <location>
        <begin position="110"/>
        <end position="365"/>
    </location>
</feature>
<evidence type="ECO:0000313" key="6">
    <source>
        <dbReference type="Proteomes" id="UP001498771"/>
    </source>
</evidence>
<dbReference type="EMBL" id="JBBJBU010000001">
    <property type="protein sequence ID" value="KAK7207984.1"/>
    <property type="molecule type" value="Genomic_DNA"/>
</dbReference>
<dbReference type="GeneID" id="90035771"/>